<dbReference type="Gene3D" id="3.90.550.10">
    <property type="entry name" value="Spore Coat Polysaccharide Biosynthesis Protein SpsA, Chain A"/>
    <property type="match status" value="1"/>
</dbReference>
<proteinExistence type="inferred from homology"/>
<evidence type="ECO:0000256" key="3">
    <source>
        <dbReference type="ARBA" id="ARBA00022679"/>
    </source>
</evidence>
<dbReference type="CDD" id="cd04186">
    <property type="entry name" value="GT_2_like_c"/>
    <property type="match status" value="1"/>
</dbReference>
<reference evidence="7" key="1">
    <citation type="submission" date="2017-09" db="EMBL/GenBank/DDBJ databases">
        <title>Depth-based differentiation of microbial function through sediment-hosted aquifers and enrichment of novel symbionts in the deep terrestrial subsurface.</title>
        <authorList>
            <person name="Probst A.J."/>
            <person name="Ladd B."/>
            <person name="Jarett J.K."/>
            <person name="Geller-Mcgrath D.E."/>
            <person name="Sieber C.M.K."/>
            <person name="Emerson J.B."/>
            <person name="Anantharaman K."/>
            <person name="Thomas B.C."/>
            <person name="Malmstrom R."/>
            <person name="Stieglmeier M."/>
            <person name="Klingl A."/>
            <person name="Woyke T."/>
            <person name="Ryan C.M."/>
            <person name="Banfield J.F."/>
        </authorList>
    </citation>
    <scope>NUCLEOTIDE SEQUENCE [LARGE SCALE GENOMIC DNA]</scope>
</reference>
<evidence type="ECO:0000313" key="7">
    <source>
        <dbReference type="Proteomes" id="UP000228626"/>
    </source>
</evidence>
<dbReference type="PANTHER" id="PTHR43179">
    <property type="entry name" value="RHAMNOSYLTRANSFERASE WBBL"/>
    <property type="match status" value="1"/>
</dbReference>
<evidence type="ECO:0000256" key="2">
    <source>
        <dbReference type="ARBA" id="ARBA00022676"/>
    </source>
</evidence>
<keyword evidence="4" id="KW-0472">Membrane</keyword>
<comment type="similarity">
    <text evidence="1">Belongs to the glycosyltransferase 2 family.</text>
</comment>
<comment type="caution">
    <text evidence="6">The sequence shown here is derived from an EMBL/GenBank/DDBJ whole genome shotgun (WGS) entry which is preliminary data.</text>
</comment>
<dbReference type="EMBL" id="PFAR01000024">
    <property type="protein sequence ID" value="PIR93209.1"/>
    <property type="molecule type" value="Genomic_DNA"/>
</dbReference>
<organism evidence="6 7">
    <name type="scientific">Candidatus Falkowbacteria bacterium CG10_big_fil_rev_8_21_14_0_10_43_10</name>
    <dbReference type="NCBI Taxonomy" id="1974567"/>
    <lineage>
        <taxon>Bacteria</taxon>
        <taxon>Candidatus Falkowiibacteriota</taxon>
    </lineage>
</organism>
<feature type="domain" description="Glycosyltransferase 2-like" evidence="5">
    <location>
        <begin position="6"/>
        <end position="183"/>
    </location>
</feature>
<dbReference type="InterPro" id="IPR001173">
    <property type="entry name" value="Glyco_trans_2-like"/>
</dbReference>
<dbReference type="GO" id="GO:0016757">
    <property type="term" value="F:glycosyltransferase activity"/>
    <property type="evidence" value="ECO:0007669"/>
    <property type="project" value="UniProtKB-KW"/>
</dbReference>
<evidence type="ECO:0000313" key="6">
    <source>
        <dbReference type="EMBL" id="PIR93209.1"/>
    </source>
</evidence>
<sequence>MKKIGIIIVNYKDYAQKFLEDCVKSLRAQRCSDFLFKIYIIDNCFTDESIAYLKEKAPEAEVILRSDGNYSAANRAGVKQALEDGCSHVVIANMDVVFANHWLRELLETADSSLEIGIAQSKIMLWSEREKINSAGNVLHFLGFGFTRGYQEIDEGQYNSIGEISGYASGSSFIIKREVLEKIGNYDAEYYMYHDDLEMGWRARLAGYKITLSPNSVVYHKYEFSRSIKMLYYMERNRYIAVFSFYKLPTLLLVLPPLLAMDIGMLGYSIANKWFLIKLKVYLYFLNPFSWAHIYRARRSVKKYRKISDREIAKNISGKVEFQEIMNPVLKRVVNPAFDLYWNIVRKFIWW</sequence>
<evidence type="ECO:0000256" key="4">
    <source>
        <dbReference type="SAM" id="Phobius"/>
    </source>
</evidence>
<keyword evidence="4" id="KW-1133">Transmembrane helix</keyword>
<protein>
    <recommendedName>
        <fullName evidence="5">Glycosyltransferase 2-like domain-containing protein</fullName>
    </recommendedName>
</protein>
<evidence type="ECO:0000256" key="1">
    <source>
        <dbReference type="ARBA" id="ARBA00006739"/>
    </source>
</evidence>
<dbReference type="AlphaFoldDB" id="A0A2H0V439"/>
<name>A0A2H0V439_9BACT</name>
<dbReference type="InterPro" id="IPR029044">
    <property type="entry name" value="Nucleotide-diphossugar_trans"/>
</dbReference>
<dbReference type="Pfam" id="PF00535">
    <property type="entry name" value="Glycos_transf_2"/>
    <property type="match status" value="1"/>
</dbReference>
<evidence type="ECO:0000259" key="5">
    <source>
        <dbReference type="Pfam" id="PF00535"/>
    </source>
</evidence>
<keyword evidence="3" id="KW-0808">Transferase</keyword>
<gene>
    <name evidence="6" type="ORF">COT99_01980</name>
</gene>
<keyword evidence="2" id="KW-0328">Glycosyltransferase</keyword>
<dbReference type="PANTHER" id="PTHR43179:SF12">
    <property type="entry name" value="GALACTOFURANOSYLTRANSFERASE GLFT2"/>
    <property type="match status" value="1"/>
</dbReference>
<dbReference type="SUPFAM" id="SSF53448">
    <property type="entry name" value="Nucleotide-diphospho-sugar transferases"/>
    <property type="match status" value="1"/>
</dbReference>
<dbReference type="Proteomes" id="UP000228626">
    <property type="component" value="Unassembled WGS sequence"/>
</dbReference>
<accession>A0A2H0V439</accession>
<keyword evidence="4" id="KW-0812">Transmembrane</keyword>
<feature type="transmembrane region" description="Helical" evidence="4">
    <location>
        <begin position="281"/>
        <end position="297"/>
    </location>
</feature>
<feature type="transmembrane region" description="Helical" evidence="4">
    <location>
        <begin position="239"/>
        <end position="261"/>
    </location>
</feature>